<dbReference type="Pfam" id="PF01073">
    <property type="entry name" value="3Beta_HSD"/>
    <property type="match status" value="1"/>
</dbReference>
<evidence type="ECO:0000313" key="6">
    <source>
        <dbReference type="Proteomes" id="UP000694406"/>
    </source>
</evidence>
<evidence type="ECO:0000259" key="4">
    <source>
        <dbReference type="Pfam" id="PF01073"/>
    </source>
</evidence>
<comment type="similarity">
    <text evidence="1 3">Belongs to the 3-beta-HSD family.</text>
</comment>
<name>A0A8C5RRM9_LATLA</name>
<accession>A0A8C5RRM9</accession>
<evidence type="ECO:0000256" key="3">
    <source>
        <dbReference type="RuleBase" id="RU004475"/>
    </source>
</evidence>
<organism evidence="5 6">
    <name type="scientific">Laticauda laticaudata</name>
    <name type="common">Blue-ringed sea krait</name>
    <name type="synonym">Blue-lipped sea krait</name>
    <dbReference type="NCBI Taxonomy" id="8630"/>
    <lineage>
        <taxon>Eukaryota</taxon>
        <taxon>Metazoa</taxon>
        <taxon>Chordata</taxon>
        <taxon>Craniata</taxon>
        <taxon>Vertebrata</taxon>
        <taxon>Euteleostomi</taxon>
        <taxon>Lepidosauria</taxon>
        <taxon>Squamata</taxon>
        <taxon>Bifurcata</taxon>
        <taxon>Unidentata</taxon>
        <taxon>Episquamata</taxon>
        <taxon>Toxicofera</taxon>
        <taxon>Serpentes</taxon>
        <taxon>Colubroidea</taxon>
        <taxon>Elapidae</taxon>
        <taxon>Laticaudinae</taxon>
        <taxon>Laticauda</taxon>
    </lineage>
</organism>
<dbReference type="GeneTree" id="ENSGT00940000160393"/>
<feature type="domain" description="3-beta hydroxysteroid dehydrogenase/isomerase" evidence="4">
    <location>
        <begin position="41"/>
        <end position="305"/>
    </location>
</feature>
<evidence type="ECO:0000256" key="1">
    <source>
        <dbReference type="ARBA" id="ARBA00009219"/>
    </source>
</evidence>
<evidence type="ECO:0000313" key="5">
    <source>
        <dbReference type="Ensembl" id="ENSLLTP00000006590.1"/>
    </source>
</evidence>
<proteinExistence type="inferred from homology"/>
<dbReference type="GO" id="GO:0006694">
    <property type="term" value="P:steroid biosynthetic process"/>
    <property type="evidence" value="ECO:0007669"/>
    <property type="project" value="InterPro"/>
</dbReference>
<reference evidence="5" key="1">
    <citation type="submission" date="2025-08" db="UniProtKB">
        <authorList>
            <consortium name="Ensembl"/>
        </authorList>
    </citation>
    <scope>IDENTIFICATION</scope>
</reference>
<reference evidence="5" key="2">
    <citation type="submission" date="2025-09" db="UniProtKB">
        <authorList>
            <consortium name="Ensembl"/>
        </authorList>
    </citation>
    <scope>IDENTIFICATION</scope>
</reference>
<dbReference type="InterPro" id="IPR036291">
    <property type="entry name" value="NAD(P)-bd_dom_sf"/>
</dbReference>
<dbReference type="InterPro" id="IPR002225">
    <property type="entry name" value="3Beta_OHSteriod_DH/Estase"/>
</dbReference>
<gene>
    <name evidence="5" type="primary">SDR42E2</name>
</gene>
<dbReference type="AlphaFoldDB" id="A0A8C5RRM9"/>
<dbReference type="Gene3D" id="3.40.50.720">
    <property type="entry name" value="NAD(P)-binding Rossmann-like Domain"/>
    <property type="match status" value="1"/>
</dbReference>
<protein>
    <submittedName>
        <fullName evidence="5">Short chain dehydrogenase/reductase family 42E, member 2</fullName>
    </submittedName>
</protein>
<dbReference type="InterPro" id="IPR050177">
    <property type="entry name" value="Lipid_A_modif_metabolic_enz"/>
</dbReference>
<keyword evidence="6" id="KW-1185">Reference proteome</keyword>
<dbReference type="PANTHER" id="PTHR43245:SF51">
    <property type="entry name" value="SHORT CHAIN DEHYDROGENASE_REDUCTASE FAMILY 42E, MEMBER 2"/>
    <property type="match status" value="1"/>
</dbReference>
<dbReference type="PANTHER" id="PTHR43245">
    <property type="entry name" value="BIFUNCTIONAL POLYMYXIN RESISTANCE PROTEIN ARNA"/>
    <property type="match status" value="1"/>
</dbReference>
<keyword evidence="2 3" id="KW-0560">Oxidoreductase</keyword>
<sequence length="391" mass="44527">MFRQHKDVLQRKSSEKVIHRGEASDWRIPRQMGSLGPKAMITGGTGYSGFHLCRVLLQEGIGVVLLDRHEPKWELPKGAVFFQADVCDYEKVFQASEGIDTIYHLASFGMSGGEQLKKLKEIDSINVGGTKVIIDVCKSRNISRLIYGSSVIVIFGGDPIEDGDETLPYYPLEKQPDNYSKSKTIAEQMILAANGAPLQDGETLRTCALRPPGIYGPGDNKHISRFIKIIQGYLLYVTFDTMGTWTNWVHIYNLTQAYLLARRALTAERNFIASGQAYFINDGEKINFFKWTSVLYEKLGHLKPRLVLPGYFLKIIVTLLEHLYWLLHPIFHFIPFLTKREVGHILVTYTFRIDKARKQLGFHPKKYSLAEVVDDYLQRKSMHEDKGNPSP</sequence>
<dbReference type="Proteomes" id="UP000694406">
    <property type="component" value="Unplaced"/>
</dbReference>
<evidence type="ECO:0000256" key="2">
    <source>
        <dbReference type="ARBA" id="ARBA00023002"/>
    </source>
</evidence>
<dbReference type="SUPFAM" id="SSF51735">
    <property type="entry name" value="NAD(P)-binding Rossmann-fold domains"/>
    <property type="match status" value="1"/>
</dbReference>
<dbReference type="GO" id="GO:0016616">
    <property type="term" value="F:oxidoreductase activity, acting on the CH-OH group of donors, NAD or NADP as acceptor"/>
    <property type="evidence" value="ECO:0007669"/>
    <property type="project" value="InterPro"/>
</dbReference>
<dbReference type="Ensembl" id="ENSLLTT00000006844.1">
    <property type="protein sequence ID" value="ENSLLTP00000006590.1"/>
    <property type="gene ID" value="ENSLLTG00000005030.1"/>
</dbReference>